<dbReference type="Proteomes" id="UP000007962">
    <property type="component" value="Chromosome"/>
</dbReference>
<dbReference type="STRING" id="471853.Bcav_0783"/>
<dbReference type="CAZy" id="GH114">
    <property type="family name" value="Glycoside Hydrolase Family 114"/>
</dbReference>
<accession>C5BYT6</accession>
<dbReference type="KEGG" id="bcv:Bcav_0783"/>
<evidence type="ECO:0000313" key="5">
    <source>
        <dbReference type="Proteomes" id="UP000007962"/>
    </source>
</evidence>
<dbReference type="PANTHER" id="PTHR35273:SF2">
    <property type="entry name" value="ALPHA-GALACTOSIDASE"/>
    <property type="match status" value="1"/>
</dbReference>
<dbReference type="InterPro" id="IPR013785">
    <property type="entry name" value="Aldolase_TIM"/>
</dbReference>
<evidence type="ECO:0000313" key="4">
    <source>
        <dbReference type="EMBL" id="ACQ79044.1"/>
    </source>
</evidence>
<dbReference type="SUPFAM" id="SSF51445">
    <property type="entry name" value="(Trans)glycosidases"/>
    <property type="match status" value="1"/>
</dbReference>
<dbReference type="PANTHER" id="PTHR35273">
    <property type="entry name" value="ALPHA-1,4 POLYGALACTOSAMINIDASE, PUTATIVE (AFU_ORTHOLOGUE AFUA_3G07890)-RELATED"/>
    <property type="match status" value="1"/>
</dbReference>
<dbReference type="HOGENOM" id="CLU_051214_2_0_11"/>
<feature type="signal peptide" evidence="2">
    <location>
        <begin position="1"/>
        <end position="16"/>
    </location>
</feature>
<dbReference type="EMBL" id="CP001618">
    <property type="protein sequence ID" value="ACQ79044.1"/>
    <property type="molecule type" value="Genomic_DNA"/>
</dbReference>
<protein>
    <submittedName>
        <fullName evidence="4">Secreted protein</fullName>
    </submittedName>
</protein>
<evidence type="ECO:0000256" key="1">
    <source>
        <dbReference type="SAM" id="MobiDB-lite"/>
    </source>
</evidence>
<reference evidence="4 5" key="1">
    <citation type="journal article" date="2009" name="Stand. Genomic Sci.">
        <title>Complete genome sequence of Beutenbergia cavernae type strain (HKI 0122).</title>
        <authorList>
            <person name="Land M."/>
            <person name="Pukall R."/>
            <person name="Abt B."/>
            <person name="Goker M."/>
            <person name="Rohde M."/>
            <person name="Glavina Del Rio T."/>
            <person name="Tice H."/>
            <person name="Copeland A."/>
            <person name="Cheng J.F."/>
            <person name="Lucas S."/>
            <person name="Chen F."/>
            <person name="Nolan M."/>
            <person name="Bruce D."/>
            <person name="Goodwin L."/>
            <person name="Pitluck S."/>
            <person name="Ivanova N."/>
            <person name="Mavromatis K."/>
            <person name="Ovchinnikova G."/>
            <person name="Pati A."/>
            <person name="Chen A."/>
            <person name="Palaniappan K."/>
            <person name="Hauser L."/>
            <person name="Chang Y.J."/>
            <person name="Jefferies C.C."/>
            <person name="Saunders E."/>
            <person name="Brettin T."/>
            <person name="Detter J.C."/>
            <person name="Han C."/>
            <person name="Chain P."/>
            <person name="Bristow J."/>
            <person name="Eisen J.A."/>
            <person name="Markowitz V."/>
            <person name="Hugenholtz P."/>
            <person name="Kyrpides N.C."/>
            <person name="Klenk H.P."/>
            <person name="Lapidus A."/>
        </authorList>
    </citation>
    <scope>NUCLEOTIDE SEQUENCE [LARGE SCALE GENOMIC DNA]</scope>
    <source>
        <strain evidence="5">ATCC BAA-8 / DSM 12333 / NBRC 16432</strain>
    </source>
</reference>
<proteinExistence type="predicted"/>
<dbReference type="Pfam" id="PF03537">
    <property type="entry name" value="Glyco_hydro_114"/>
    <property type="match status" value="1"/>
</dbReference>
<keyword evidence="5" id="KW-1185">Reference proteome</keyword>
<evidence type="ECO:0000256" key="2">
    <source>
        <dbReference type="SAM" id="SignalP"/>
    </source>
</evidence>
<dbReference type="eggNOG" id="COG3868">
    <property type="taxonomic scope" value="Bacteria"/>
</dbReference>
<evidence type="ECO:0000259" key="3">
    <source>
        <dbReference type="Pfam" id="PF03537"/>
    </source>
</evidence>
<keyword evidence="2" id="KW-0732">Signal</keyword>
<dbReference type="InterPro" id="IPR017853">
    <property type="entry name" value="GH"/>
</dbReference>
<name>C5BYT6_BEUC1</name>
<feature type="chain" id="PRO_5038717386" evidence="2">
    <location>
        <begin position="17"/>
        <end position="272"/>
    </location>
</feature>
<dbReference type="InterPro" id="IPR004352">
    <property type="entry name" value="GH114_TIM-barrel"/>
</dbReference>
<dbReference type="Gene3D" id="3.20.20.70">
    <property type="entry name" value="Aldolase class I"/>
    <property type="match status" value="1"/>
</dbReference>
<gene>
    <name evidence="4" type="ordered locus">Bcav_0783</name>
</gene>
<feature type="region of interest" description="Disordered" evidence="1">
    <location>
        <begin position="17"/>
        <end position="40"/>
    </location>
</feature>
<organism evidence="4 5">
    <name type="scientific">Beutenbergia cavernae (strain ATCC BAA-8 / DSM 12333 / CCUG 43141 / JCM 11478 / NBRC 16432 / NCIMB 13614 / HKI 0122)</name>
    <dbReference type="NCBI Taxonomy" id="471853"/>
    <lineage>
        <taxon>Bacteria</taxon>
        <taxon>Bacillati</taxon>
        <taxon>Actinomycetota</taxon>
        <taxon>Actinomycetes</taxon>
        <taxon>Micrococcales</taxon>
        <taxon>Beutenbergiaceae</taxon>
        <taxon>Beutenbergia</taxon>
    </lineage>
</organism>
<feature type="domain" description="Glycoside-hydrolase family GH114 TIM-barrel" evidence="3">
    <location>
        <begin position="42"/>
        <end position="248"/>
    </location>
</feature>
<sequence length="272" mass="28432">MAGSVAVLLAAVGCWAAPDDGPDPTRGHDAEVTPPPTSGGLDYQLGGAYDPAPGVTVVVRDSTEEPAPGVYSVCYVNGFQTQPAEAETWLRENPELVLHDSTGAVVDPAWPDEYVLDPRTPENREGILAIVGPAIERCAAAGYRAVEIDNLDTFARFDALSEDGNLALATAYADLAHQLGLAVGQKNAAEAAASARGAVGFDFAVTEECFAFGECTAYTDAYGEHVLQVEYADSLAVPFAEVCASPDRAPLVVLRDRGLVPAGVAGHVEERC</sequence>
<dbReference type="AlphaFoldDB" id="C5BYT6"/>